<keyword evidence="3" id="KW-1185">Reference proteome</keyword>
<feature type="compositionally biased region" description="Basic and acidic residues" evidence="1">
    <location>
        <begin position="58"/>
        <end position="72"/>
    </location>
</feature>
<feature type="region of interest" description="Disordered" evidence="1">
    <location>
        <begin position="1248"/>
        <end position="1275"/>
    </location>
</feature>
<dbReference type="EMBL" id="JAJLJH010000009">
    <property type="protein sequence ID" value="MCK9688554.1"/>
    <property type="molecule type" value="Genomic_DNA"/>
</dbReference>
<feature type="compositionally biased region" description="Basic and acidic residues" evidence="1">
    <location>
        <begin position="1251"/>
        <end position="1261"/>
    </location>
</feature>
<feature type="compositionally biased region" description="Low complexity" evidence="1">
    <location>
        <begin position="296"/>
        <end position="305"/>
    </location>
</feature>
<gene>
    <name evidence="2" type="ORF">LPC04_22830</name>
</gene>
<name>A0A9X1YL41_9BURK</name>
<feature type="compositionally biased region" description="Low complexity" evidence="1">
    <location>
        <begin position="20"/>
        <end position="37"/>
    </location>
</feature>
<feature type="region of interest" description="Disordered" evidence="1">
    <location>
        <begin position="282"/>
        <end position="315"/>
    </location>
</feature>
<evidence type="ECO:0000313" key="3">
    <source>
        <dbReference type="Proteomes" id="UP001139353"/>
    </source>
</evidence>
<feature type="region of interest" description="Disordered" evidence="1">
    <location>
        <begin position="20"/>
        <end position="147"/>
    </location>
</feature>
<reference evidence="2" key="1">
    <citation type="submission" date="2021-11" db="EMBL/GenBank/DDBJ databases">
        <title>BS-T2-15 a new species belonging to the Comamonadaceae family isolated from the soil of a French oak forest.</title>
        <authorList>
            <person name="Mieszkin S."/>
            <person name="Alain K."/>
        </authorList>
    </citation>
    <scope>NUCLEOTIDE SEQUENCE</scope>
    <source>
        <strain evidence="2">BS-T2-15</strain>
    </source>
</reference>
<accession>A0A9X1YL41</accession>
<feature type="compositionally biased region" description="Basic and acidic residues" evidence="1">
    <location>
        <begin position="332"/>
        <end position="342"/>
    </location>
</feature>
<feature type="compositionally biased region" description="Low complexity" evidence="1">
    <location>
        <begin position="136"/>
        <end position="147"/>
    </location>
</feature>
<sequence>MAGVTHARQPRPVETVRIAASARAQAQAQGQARPAPSFADPRASTLLTSRNVASTPAGDKRVFRSRDGKNIELPDDMSYEQAAQLERDALSAQAHLGKGPPPQPVPEVRKPADKKPKKNAGKGERPKHGPGGKGGAAPRTARVTARVDVPGGKVAQYLVGKARPVFARGAAALGVLSRHEQTHENAAQKVHEAEKAVVIPPSEGQSRGNAVQVDAVKARPEPRIDPSKGDSTLQASLQENVPRTIEDVDNFKRDMKAQHTGADVLQSMQVDKNAVVGTFSEMEHTPQPVPPEHAPEALPAPESAPGTGNMNLGRDAIAPLQPEHTDMSTFSREADGKLKEEGVTQEQLDMVDSGDLATANADKKKLDRDVRAAPGEMGKQVQQEAKRVDTELANEEREQRGKIVAHRKQGLGVASQKQKHAKSALEKKRDEVAAHINGVYTRAQAKVKSRLDALEQSSMKRFDDGNERASRVFEDTVKREIEAFKDDRYDGWFGWARRAKDWLLGMDDLPGVKAIFDRNRATFVSTIDHLVADITADNQRTIAECREELARARTEIADYVAKLGPSLRDIGKATANDVNGKLEQLDGFIRKREEDLQQKLADKQQAAIKAIDDKIEKMKDAMSGALSKLGKLLLWAAKKFFTWALQQFGYSLSEIEGIISKGAAVLKAIFTKPIVFVKNLMAAAIQGFRQFGANFLKHLKDALFEWLTGAIEGLVLPSTWDFKGIIGVALQMIGVSYANVRRHMVAVMGETVVVGLEKSFKLVKTLVTEGPMAAWEQLQEMAAEMRDAFVQALKDFIRDKIIMAAIEWVVGIFVPGAGIVKAVIGIYDTVVFFVQKAKDIIEMVGRFLGSIGEIAAGNIGAAADAMEAGLARGLVLVINFLARLLRLNGITDKIRKGIEKIRAKVDSTIEKVVKWIWEKAKAVFGNIKAGVKAFIGWWKQEAKFTADGESHRLFFSGDAKSAQLKVASTEKSLDDFLSDNKPATKASAKTKAAHKAVTKANNEIKTLRGQRKPPTPDGRDPVVDQKIEDNFKLIADNLPLLMSGDKWGSETNPATIVYPKKSASIYRTLYLGPRVSGRLKQSLLKDAMGHKRAKVAAGFDPKEEIPAHGNALNAWLDKGGVVKAYKPFESHPWPDGGSYGGSSTLGVAAQFLTQAGTSFDYDQGGTPGGKKLNDALKKFGYFGRVDGGEDSDGDHILEAQLIGKAKADQIPNMWPLDKGENRHGLSLEKNCETTVEGRSDLKFKGIGNAARSKDAKREKRSQGLRVMIKGTENSQ</sequence>
<feature type="compositionally biased region" description="Polar residues" evidence="1">
    <location>
        <begin position="45"/>
        <end position="54"/>
    </location>
</feature>
<organism evidence="2 3">
    <name type="scientific">Scleromatobacter humisilvae</name>
    <dbReference type="NCBI Taxonomy" id="2897159"/>
    <lineage>
        <taxon>Bacteria</taxon>
        <taxon>Pseudomonadati</taxon>
        <taxon>Pseudomonadota</taxon>
        <taxon>Betaproteobacteria</taxon>
        <taxon>Burkholderiales</taxon>
        <taxon>Sphaerotilaceae</taxon>
        <taxon>Scleromatobacter</taxon>
    </lineage>
</organism>
<feature type="region of interest" description="Disordered" evidence="1">
    <location>
        <begin position="327"/>
        <end position="356"/>
    </location>
</feature>
<dbReference type="Proteomes" id="UP001139353">
    <property type="component" value="Unassembled WGS sequence"/>
</dbReference>
<evidence type="ECO:0000313" key="2">
    <source>
        <dbReference type="EMBL" id="MCK9688554.1"/>
    </source>
</evidence>
<comment type="caution">
    <text evidence="2">The sequence shown here is derived from an EMBL/GenBank/DDBJ whole genome shotgun (WGS) entry which is preliminary data.</text>
</comment>
<dbReference type="Gene3D" id="1.20.120.20">
    <property type="entry name" value="Apolipoprotein"/>
    <property type="match status" value="1"/>
</dbReference>
<dbReference type="AlphaFoldDB" id="A0A9X1YL41"/>
<evidence type="ECO:0000256" key="1">
    <source>
        <dbReference type="SAM" id="MobiDB-lite"/>
    </source>
</evidence>
<dbReference type="RefSeq" id="WP_275684602.1">
    <property type="nucleotide sequence ID" value="NZ_JAJLJH010000009.1"/>
</dbReference>
<proteinExistence type="predicted"/>
<protein>
    <submittedName>
        <fullName evidence="2">Uncharacterized protein</fullName>
    </submittedName>
</protein>